<dbReference type="InterPro" id="IPR035513">
    <property type="entry name" value="Invertase/methylesterase_inhib"/>
</dbReference>
<dbReference type="Gene3D" id="1.20.140.40">
    <property type="entry name" value="Invertase/pectin methylesterase inhibitor family protein"/>
    <property type="match status" value="1"/>
</dbReference>
<keyword evidence="1" id="KW-0732">Signal</keyword>
<feature type="chain" id="PRO_5014125030" evidence="1">
    <location>
        <begin position="25"/>
        <end position="174"/>
    </location>
</feature>
<reference evidence="3 4" key="1">
    <citation type="journal article" date="2017" name="Nature">
        <title>The Apostasia genome and the evolution of orchids.</title>
        <authorList>
            <person name="Zhang G.Q."/>
            <person name="Liu K.W."/>
            <person name="Li Z."/>
            <person name="Lohaus R."/>
            <person name="Hsiao Y.Y."/>
            <person name="Niu S.C."/>
            <person name="Wang J.Y."/>
            <person name="Lin Y.C."/>
            <person name="Xu Q."/>
            <person name="Chen L.J."/>
            <person name="Yoshida K."/>
            <person name="Fujiwara S."/>
            <person name="Wang Z.W."/>
            <person name="Zhang Y.Q."/>
            <person name="Mitsuda N."/>
            <person name="Wang M."/>
            <person name="Liu G.H."/>
            <person name="Pecoraro L."/>
            <person name="Huang H.X."/>
            <person name="Xiao X.J."/>
            <person name="Lin M."/>
            <person name="Wu X.Y."/>
            <person name="Wu W.L."/>
            <person name="Chen Y.Y."/>
            <person name="Chang S.B."/>
            <person name="Sakamoto S."/>
            <person name="Ohme-Takagi M."/>
            <person name="Yagi M."/>
            <person name="Zeng S.J."/>
            <person name="Shen C.Y."/>
            <person name="Yeh C.M."/>
            <person name="Luo Y.B."/>
            <person name="Tsai W.C."/>
            <person name="Van de Peer Y."/>
            <person name="Liu Z.J."/>
        </authorList>
    </citation>
    <scope>NUCLEOTIDE SEQUENCE [LARGE SCALE GENOMIC DNA]</scope>
    <source>
        <strain evidence="4">cv. Shenzhen</strain>
        <tissue evidence="3">Stem</tissue>
    </source>
</reference>
<sequence length="174" mass="18997">MASPFSLLLAFLLTLSVNLHTCRADMEFLKSTCQQTRSYSLCFSTFRTDPRSVLSTTTAELLAIFVDIADDRTSATASYMFNLAKQYASTPLARPLFLCGQAYTTAHEKLAEARSDVAREEFMDAYDAITTATEAPARCGAAIESMVSPAVSKNNAEKDLLEILLDIADLMNGP</sequence>
<dbReference type="NCBIfam" id="TIGR01614">
    <property type="entry name" value="PME_inhib"/>
    <property type="match status" value="1"/>
</dbReference>
<dbReference type="SMART" id="SM00856">
    <property type="entry name" value="PMEI"/>
    <property type="match status" value="1"/>
</dbReference>
<accession>A0A2I0A0Z0</accession>
<feature type="signal peptide" evidence="1">
    <location>
        <begin position="1"/>
        <end position="24"/>
    </location>
</feature>
<dbReference type="SUPFAM" id="SSF101148">
    <property type="entry name" value="Plant invertase/pectin methylesterase inhibitor"/>
    <property type="match status" value="1"/>
</dbReference>
<name>A0A2I0A0Z0_9ASPA</name>
<dbReference type="AlphaFoldDB" id="A0A2I0A0Z0"/>
<dbReference type="Pfam" id="PF04043">
    <property type="entry name" value="PMEI"/>
    <property type="match status" value="1"/>
</dbReference>
<organism evidence="3 4">
    <name type="scientific">Apostasia shenzhenica</name>
    <dbReference type="NCBI Taxonomy" id="1088818"/>
    <lineage>
        <taxon>Eukaryota</taxon>
        <taxon>Viridiplantae</taxon>
        <taxon>Streptophyta</taxon>
        <taxon>Embryophyta</taxon>
        <taxon>Tracheophyta</taxon>
        <taxon>Spermatophyta</taxon>
        <taxon>Magnoliopsida</taxon>
        <taxon>Liliopsida</taxon>
        <taxon>Asparagales</taxon>
        <taxon>Orchidaceae</taxon>
        <taxon>Apostasioideae</taxon>
        <taxon>Apostasia</taxon>
    </lineage>
</organism>
<evidence type="ECO:0000256" key="1">
    <source>
        <dbReference type="SAM" id="SignalP"/>
    </source>
</evidence>
<evidence type="ECO:0000259" key="2">
    <source>
        <dbReference type="SMART" id="SM00856"/>
    </source>
</evidence>
<dbReference type="EMBL" id="KZ452040">
    <property type="protein sequence ID" value="PKA49213.1"/>
    <property type="molecule type" value="Genomic_DNA"/>
</dbReference>
<evidence type="ECO:0000313" key="4">
    <source>
        <dbReference type="Proteomes" id="UP000236161"/>
    </source>
</evidence>
<protein>
    <submittedName>
        <fullName evidence="3">Cell wall / vacuolar inhibitor of fructosidase 2</fullName>
    </submittedName>
</protein>
<dbReference type="GO" id="GO:0004857">
    <property type="term" value="F:enzyme inhibitor activity"/>
    <property type="evidence" value="ECO:0007669"/>
    <property type="project" value="InterPro"/>
</dbReference>
<dbReference type="OrthoDB" id="764172at2759"/>
<dbReference type="PANTHER" id="PTHR31890">
    <property type="entry name" value="PLANT INVERTASE/PECTIN METHYLESTERASE INHIBITOR SUPERFAMILY PROTEIN"/>
    <property type="match status" value="1"/>
</dbReference>
<keyword evidence="4" id="KW-1185">Reference proteome</keyword>
<dbReference type="InterPro" id="IPR006501">
    <property type="entry name" value="Pectinesterase_inhib_dom"/>
</dbReference>
<evidence type="ECO:0000313" key="3">
    <source>
        <dbReference type="EMBL" id="PKA49213.1"/>
    </source>
</evidence>
<dbReference type="Proteomes" id="UP000236161">
    <property type="component" value="Unassembled WGS sequence"/>
</dbReference>
<dbReference type="PANTHER" id="PTHR31890:SF9">
    <property type="entry name" value="PLANT INVERTASE_PECTIN METHYLESTERASE INHIBITOR SUPERFAMILY PROTEIN"/>
    <property type="match status" value="1"/>
</dbReference>
<feature type="domain" description="Pectinesterase inhibitor" evidence="2">
    <location>
        <begin position="24"/>
        <end position="167"/>
    </location>
</feature>
<proteinExistence type="predicted"/>
<gene>
    <name evidence="3" type="primary">C</name>
    <name evidence="3" type="synonym">VIF2</name>
    <name evidence="3" type="ORF">AXF42_Ash010898</name>
</gene>